<evidence type="ECO:0000313" key="1">
    <source>
        <dbReference type="EMBL" id="KAI9182577.1"/>
    </source>
</evidence>
<dbReference type="EMBL" id="JAJSOW010000101">
    <property type="protein sequence ID" value="KAI9182577.1"/>
    <property type="molecule type" value="Genomic_DNA"/>
</dbReference>
<reference evidence="1" key="1">
    <citation type="journal article" date="2022" name="Plant J.">
        <title>Strategies of tolerance reflected in two North American maple genomes.</title>
        <authorList>
            <person name="McEvoy S.L."/>
            <person name="Sezen U.U."/>
            <person name="Trouern-Trend A."/>
            <person name="McMahon S.M."/>
            <person name="Schaberg P.G."/>
            <person name="Yang J."/>
            <person name="Wegrzyn J.L."/>
            <person name="Swenson N.G."/>
        </authorList>
    </citation>
    <scope>NUCLEOTIDE SEQUENCE</scope>
    <source>
        <strain evidence="1">91603</strain>
    </source>
</reference>
<dbReference type="Proteomes" id="UP001064489">
    <property type="component" value="Chromosome 4"/>
</dbReference>
<reference evidence="1" key="2">
    <citation type="submission" date="2023-02" db="EMBL/GenBank/DDBJ databases">
        <authorList>
            <person name="Swenson N.G."/>
            <person name="Wegrzyn J.L."/>
            <person name="Mcevoy S.L."/>
        </authorList>
    </citation>
    <scope>NUCLEOTIDE SEQUENCE</scope>
    <source>
        <strain evidence="1">91603</strain>
        <tissue evidence="1">Leaf</tissue>
    </source>
</reference>
<protein>
    <submittedName>
        <fullName evidence="1">Uncharacterized protein</fullName>
    </submittedName>
</protein>
<comment type="caution">
    <text evidence="1">The sequence shown here is derived from an EMBL/GenBank/DDBJ whole genome shotgun (WGS) entry which is preliminary data.</text>
</comment>
<organism evidence="1 2">
    <name type="scientific">Acer negundo</name>
    <name type="common">Box elder</name>
    <dbReference type="NCBI Taxonomy" id="4023"/>
    <lineage>
        <taxon>Eukaryota</taxon>
        <taxon>Viridiplantae</taxon>
        <taxon>Streptophyta</taxon>
        <taxon>Embryophyta</taxon>
        <taxon>Tracheophyta</taxon>
        <taxon>Spermatophyta</taxon>
        <taxon>Magnoliopsida</taxon>
        <taxon>eudicotyledons</taxon>
        <taxon>Gunneridae</taxon>
        <taxon>Pentapetalae</taxon>
        <taxon>rosids</taxon>
        <taxon>malvids</taxon>
        <taxon>Sapindales</taxon>
        <taxon>Sapindaceae</taxon>
        <taxon>Hippocastanoideae</taxon>
        <taxon>Acereae</taxon>
        <taxon>Acer</taxon>
    </lineage>
</organism>
<name>A0AAD5J394_ACENE</name>
<proteinExistence type="predicted"/>
<dbReference type="AlphaFoldDB" id="A0AAD5J394"/>
<evidence type="ECO:0000313" key="2">
    <source>
        <dbReference type="Proteomes" id="UP001064489"/>
    </source>
</evidence>
<sequence>MHHLQKNIVANASILREHGVSPSTISQLLTCYPSVMALNVDKFAKHEKKAIGMEFNLSSSTFVHGLQALTQMNHVAGDRNTELPNGAGSGDDQAMPSKHHCASNSFLLTAITKVFSFFSVLYKLANQCDR</sequence>
<gene>
    <name evidence="1" type="ORF">LWI28_026770</name>
</gene>
<keyword evidence="2" id="KW-1185">Reference proteome</keyword>
<accession>A0AAD5J394</accession>